<reference evidence="1 2" key="1">
    <citation type="journal article" date="2022" name="Microbiol. Res.">
        <title>Comparative genome analysis, predicted lifestyle and antimicrobial strategies of Lactococcus carnosus and Lactococcus paracarnosus isolated from meat.</title>
        <authorList>
            <person name="Werum V."/>
            <person name="Ehrmann M."/>
            <person name="Vogel R."/>
            <person name="Hilgarth M."/>
        </authorList>
    </citation>
    <scope>NUCLEOTIDE SEQUENCE [LARGE SCALE GENOMIC DNA]</scope>
    <source>
        <strain evidence="1 2">TMW21897</strain>
    </source>
</reference>
<evidence type="ECO:0008006" key="3">
    <source>
        <dbReference type="Google" id="ProtNLM"/>
    </source>
</evidence>
<keyword evidence="2" id="KW-1185">Reference proteome</keyword>
<dbReference type="RefSeq" id="WP_243915239.1">
    <property type="nucleotide sequence ID" value="NZ_JAAECY010000066.1"/>
</dbReference>
<dbReference type="EMBL" id="JAAEDA010000019">
    <property type="protein sequence ID" value="MCJ1978307.1"/>
    <property type="molecule type" value="Genomic_DNA"/>
</dbReference>
<protein>
    <recommendedName>
        <fullName evidence="3">Phage protein</fullName>
    </recommendedName>
</protein>
<organism evidence="1 2">
    <name type="scientific">Pseudolactococcus paracarnosus</name>
    <dbReference type="NCBI Taxonomy" id="2749962"/>
    <lineage>
        <taxon>Bacteria</taxon>
        <taxon>Bacillati</taxon>
        <taxon>Bacillota</taxon>
        <taxon>Bacilli</taxon>
        <taxon>Lactobacillales</taxon>
        <taxon>Streptococcaceae</taxon>
        <taxon>Pseudolactococcus</taxon>
    </lineage>
</organism>
<accession>A0ABT0APB0</accession>
<evidence type="ECO:0000313" key="1">
    <source>
        <dbReference type="EMBL" id="MCJ1978307.1"/>
    </source>
</evidence>
<name>A0ABT0APB0_9LACT</name>
<sequence length="83" mass="9628">MIKVFTAEQARKLTDRVAFNFKKELFDMLRWYAKRGYCSYEFYGGSRDEKGLAFEYCTGVGKSELEALGYTVDVDGNRVTISW</sequence>
<gene>
    <name evidence="1" type="ORF">GYN19_10125</name>
</gene>
<comment type="caution">
    <text evidence="1">The sequence shown here is derived from an EMBL/GenBank/DDBJ whole genome shotgun (WGS) entry which is preliminary data.</text>
</comment>
<proteinExistence type="predicted"/>
<dbReference type="Proteomes" id="UP001522462">
    <property type="component" value="Unassembled WGS sequence"/>
</dbReference>
<evidence type="ECO:0000313" key="2">
    <source>
        <dbReference type="Proteomes" id="UP001522462"/>
    </source>
</evidence>